<evidence type="ECO:0000259" key="6">
    <source>
        <dbReference type="Pfam" id="PF00728"/>
    </source>
</evidence>
<gene>
    <name evidence="8" type="ORF">JJN12_07295</name>
</gene>
<dbReference type="PANTHER" id="PTHR22600:SF57">
    <property type="entry name" value="BETA-N-ACETYLHEXOSAMINIDASE"/>
    <property type="match status" value="1"/>
</dbReference>
<evidence type="ECO:0000256" key="2">
    <source>
        <dbReference type="ARBA" id="ARBA00006285"/>
    </source>
</evidence>
<protein>
    <recommendedName>
        <fullName evidence="3">beta-N-acetylhexosaminidase</fullName>
        <ecNumber evidence="3">3.2.1.52</ecNumber>
    </recommendedName>
</protein>
<dbReference type="PANTHER" id="PTHR22600">
    <property type="entry name" value="BETA-HEXOSAMINIDASE"/>
    <property type="match status" value="1"/>
</dbReference>
<reference evidence="8 9" key="1">
    <citation type="submission" date="2021-01" db="EMBL/GenBank/DDBJ databases">
        <title>Isolation and description of Catonella massiliensis sp. nov., a novel Catonella species, isolated from a stable periodontitis subject.</title>
        <authorList>
            <person name="Antezack A."/>
            <person name="Boxberger M."/>
            <person name="La Scola B."/>
            <person name="Monnet-Corti V."/>
        </authorList>
    </citation>
    <scope>NUCLEOTIDE SEQUENCE [LARGE SCALE GENOMIC DNA]</scope>
    <source>
        <strain evidence="8 9">Marseille-Q4567</strain>
    </source>
</reference>
<dbReference type="Pfam" id="PF02838">
    <property type="entry name" value="Glyco_hydro_20b"/>
    <property type="match status" value="1"/>
</dbReference>
<dbReference type="Pfam" id="PF00728">
    <property type="entry name" value="Glyco_hydro_20"/>
    <property type="match status" value="1"/>
</dbReference>
<evidence type="ECO:0000256" key="1">
    <source>
        <dbReference type="ARBA" id="ARBA00001231"/>
    </source>
</evidence>
<comment type="similarity">
    <text evidence="2">Belongs to the glycosyl hydrolase 20 family.</text>
</comment>
<dbReference type="InterPro" id="IPR025705">
    <property type="entry name" value="Beta_hexosaminidase_sua/sub"/>
</dbReference>
<evidence type="ECO:0000313" key="9">
    <source>
        <dbReference type="Proteomes" id="UP000604730"/>
    </source>
</evidence>
<name>A0ABS1J0B9_9FIRM</name>
<accession>A0ABS1J0B9</accession>
<dbReference type="InterPro" id="IPR017853">
    <property type="entry name" value="GH"/>
</dbReference>
<dbReference type="EC" id="3.2.1.52" evidence="3"/>
<dbReference type="InterPro" id="IPR015882">
    <property type="entry name" value="HEX_bac_N"/>
</dbReference>
<comment type="caution">
    <text evidence="8">The sequence shown here is derived from an EMBL/GenBank/DDBJ whole genome shotgun (WGS) entry which is preliminary data.</text>
</comment>
<dbReference type="SUPFAM" id="SSF51445">
    <property type="entry name" value="(Trans)glycosidases"/>
    <property type="match status" value="1"/>
</dbReference>
<dbReference type="InterPro" id="IPR015883">
    <property type="entry name" value="Glyco_hydro_20_cat"/>
</dbReference>
<dbReference type="InterPro" id="IPR029018">
    <property type="entry name" value="Hex-like_dom2"/>
</dbReference>
<organism evidence="8 9">
    <name type="scientific">Catonella massiliensis</name>
    <dbReference type="NCBI Taxonomy" id="2799636"/>
    <lineage>
        <taxon>Bacteria</taxon>
        <taxon>Bacillati</taxon>
        <taxon>Bacillota</taxon>
        <taxon>Clostridia</taxon>
        <taxon>Lachnospirales</taxon>
        <taxon>Lachnospiraceae</taxon>
        <taxon>Catonella</taxon>
    </lineage>
</organism>
<evidence type="ECO:0000256" key="3">
    <source>
        <dbReference type="ARBA" id="ARBA00012663"/>
    </source>
</evidence>
<evidence type="ECO:0000259" key="7">
    <source>
        <dbReference type="Pfam" id="PF02838"/>
    </source>
</evidence>
<evidence type="ECO:0000256" key="4">
    <source>
        <dbReference type="ARBA" id="ARBA00022801"/>
    </source>
</evidence>
<sequence length="635" mass="72570">MHFLPKPKKLTETNGEFFVESGIRIVSESEGLKTSTGWALPKVLRDELLRYAGIEATLTAGTADKGDISLRLVGALPPQSYVLSITEEQIEILGRDRAGVGYGIQTLCQIIRNKGALLPALRIEDKPDIPARGFYMDQARGRSFKLDTIKKQIDLLSRYKLNQYQLYIEQSFAFRGFSEMWREDSVLTPEEIMELDKYCKDRDIDFVPSLASFGHLYELLRTKSYEDICELEDAAGKPFSFWEKMQHHTVNVDDERSFEVVKKMLDEYLPLFSSKLVNICADETFDLGKGRSKALADKVGTDRMYMDFLKKLCEYVVSKGKIPMFWGDIIRKFPEFIKELPTETICMAWGYMAEQKDDICEPIAKAGANLYLCPGACGWNTLINRIDTSYSNVKIMSGYARKYEAIGLLNTEWGDFGHLNNPSFTTPGIVYGGVFTWNLDAYSGEKGVGKEELNKALSFLEYDDKSETYIELLEKAALNQIYDWWSAVLLFEGFADAANFDEKTNPAGFNSHKALTDRLERFKAEIADVDRASKELLEIRRKLRKTVLSMDSAKRNEFNKADNAIAGIDIWNRVGRAVVMPETSDEKVKFELAEELEIWYMKYKEIYRADSKESMLGRVTKVVLWYADRLRGITE</sequence>
<dbReference type="SUPFAM" id="SSF55545">
    <property type="entry name" value="beta-N-acetylhexosaminidase-like domain"/>
    <property type="match status" value="1"/>
</dbReference>
<feature type="domain" description="Glycoside hydrolase family 20 catalytic" evidence="6">
    <location>
        <begin position="132"/>
        <end position="374"/>
    </location>
</feature>
<keyword evidence="4" id="KW-0378">Hydrolase</keyword>
<dbReference type="Gene3D" id="3.20.20.80">
    <property type="entry name" value="Glycosidases"/>
    <property type="match status" value="1"/>
</dbReference>
<feature type="domain" description="Beta-hexosaminidase bacterial type N-terminal" evidence="7">
    <location>
        <begin position="4"/>
        <end position="125"/>
    </location>
</feature>
<dbReference type="RefSeq" id="WP_208429056.1">
    <property type="nucleotide sequence ID" value="NZ_JAEPRJ010000001.1"/>
</dbReference>
<keyword evidence="5" id="KW-0326">Glycosidase</keyword>
<dbReference type="Proteomes" id="UP000604730">
    <property type="component" value="Unassembled WGS sequence"/>
</dbReference>
<evidence type="ECO:0000313" key="8">
    <source>
        <dbReference type="EMBL" id="MBK5897582.1"/>
    </source>
</evidence>
<dbReference type="EMBL" id="JAEPRJ010000001">
    <property type="protein sequence ID" value="MBK5897582.1"/>
    <property type="molecule type" value="Genomic_DNA"/>
</dbReference>
<keyword evidence="9" id="KW-1185">Reference proteome</keyword>
<evidence type="ECO:0000256" key="5">
    <source>
        <dbReference type="ARBA" id="ARBA00023295"/>
    </source>
</evidence>
<proteinExistence type="inferred from homology"/>
<dbReference type="Gene3D" id="3.30.379.10">
    <property type="entry name" value="Chitobiase/beta-hexosaminidase domain 2-like"/>
    <property type="match status" value="1"/>
</dbReference>
<comment type="catalytic activity">
    <reaction evidence="1">
        <text>Hydrolysis of terminal non-reducing N-acetyl-D-hexosamine residues in N-acetyl-beta-D-hexosaminides.</text>
        <dbReference type="EC" id="3.2.1.52"/>
    </reaction>
</comment>
<dbReference type="PRINTS" id="PR00738">
    <property type="entry name" value="GLHYDRLASE20"/>
</dbReference>